<evidence type="ECO:0000256" key="6">
    <source>
        <dbReference type="ARBA" id="ARBA00023157"/>
    </source>
</evidence>
<comment type="function">
    <text evidence="1">Thiol-specific peroxidase that catalyzes the reduction of hydrogen peroxide and organic hydroperoxides to water and alcohols, respectively. Plays a role in cell protection against oxidative stress by detoxifying peroxides and as sensor of hydrogen peroxide-mediated signaling events.</text>
</comment>
<keyword evidence="4" id="KW-0049">Antioxidant</keyword>
<evidence type="ECO:0000256" key="3">
    <source>
        <dbReference type="ARBA" id="ARBA00022559"/>
    </source>
</evidence>
<dbReference type="Pfam" id="PF00578">
    <property type="entry name" value="AhpC-TSA"/>
    <property type="match status" value="1"/>
</dbReference>
<dbReference type="PANTHER" id="PTHR42801:SF7">
    <property type="entry name" value="SLL1159 PROTEIN"/>
    <property type="match status" value="1"/>
</dbReference>
<evidence type="ECO:0000313" key="14">
    <source>
        <dbReference type="Proteomes" id="UP001366060"/>
    </source>
</evidence>
<keyword evidence="6" id="KW-1015">Disulfide bond</keyword>
<dbReference type="CDD" id="cd02970">
    <property type="entry name" value="PRX_like2"/>
    <property type="match status" value="1"/>
</dbReference>
<keyword evidence="7" id="KW-0676">Redox-active center</keyword>
<evidence type="ECO:0000313" key="13">
    <source>
        <dbReference type="EMBL" id="MEL0658332.1"/>
    </source>
</evidence>
<dbReference type="EMBL" id="JBAKBA010000006">
    <property type="protein sequence ID" value="MEL0658332.1"/>
    <property type="molecule type" value="Genomic_DNA"/>
</dbReference>
<evidence type="ECO:0000256" key="1">
    <source>
        <dbReference type="ARBA" id="ARBA00003330"/>
    </source>
</evidence>
<keyword evidence="14" id="KW-1185">Reference proteome</keyword>
<dbReference type="InterPro" id="IPR000866">
    <property type="entry name" value="AhpC/TSA"/>
</dbReference>
<dbReference type="Gene3D" id="3.40.30.10">
    <property type="entry name" value="Glutaredoxin"/>
    <property type="match status" value="1"/>
</dbReference>
<organism evidence="13 14">
    <name type="scientific">Psychromonas arctica</name>
    <dbReference type="NCBI Taxonomy" id="168275"/>
    <lineage>
        <taxon>Bacteria</taxon>
        <taxon>Pseudomonadati</taxon>
        <taxon>Pseudomonadota</taxon>
        <taxon>Gammaproteobacteria</taxon>
        <taxon>Alteromonadales</taxon>
        <taxon>Psychromonadaceae</taxon>
        <taxon>Psychromonas</taxon>
    </lineage>
</organism>
<proteinExistence type="inferred from homology"/>
<dbReference type="PANTHER" id="PTHR42801">
    <property type="entry name" value="THIOREDOXIN-DEPENDENT PEROXIDE REDUCTASE"/>
    <property type="match status" value="1"/>
</dbReference>
<dbReference type="InterPro" id="IPR036249">
    <property type="entry name" value="Thioredoxin-like_sf"/>
</dbReference>
<gene>
    <name evidence="13" type="ORF">V6255_04180</name>
</gene>
<evidence type="ECO:0000256" key="2">
    <source>
        <dbReference type="ARBA" id="ARBA00013017"/>
    </source>
</evidence>
<evidence type="ECO:0000256" key="4">
    <source>
        <dbReference type="ARBA" id="ARBA00022862"/>
    </source>
</evidence>
<evidence type="ECO:0000259" key="12">
    <source>
        <dbReference type="PROSITE" id="PS51352"/>
    </source>
</evidence>
<dbReference type="PROSITE" id="PS51352">
    <property type="entry name" value="THIOREDOXIN_2"/>
    <property type="match status" value="1"/>
</dbReference>
<dbReference type="InterPro" id="IPR050924">
    <property type="entry name" value="Peroxiredoxin_BCP/PrxQ"/>
</dbReference>
<keyword evidence="5" id="KW-0560">Oxidoreductase</keyword>
<dbReference type="EC" id="1.11.1.24" evidence="2"/>
<comment type="catalytic activity">
    <reaction evidence="11">
        <text>a hydroperoxide + [thioredoxin]-dithiol = an alcohol + [thioredoxin]-disulfide + H2O</text>
        <dbReference type="Rhea" id="RHEA:62620"/>
        <dbReference type="Rhea" id="RHEA-COMP:10698"/>
        <dbReference type="Rhea" id="RHEA-COMP:10700"/>
        <dbReference type="ChEBI" id="CHEBI:15377"/>
        <dbReference type="ChEBI" id="CHEBI:29950"/>
        <dbReference type="ChEBI" id="CHEBI:30879"/>
        <dbReference type="ChEBI" id="CHEBI:35924"/>
        <dbReference type="ChEBI" id="CHEBI:50058"/>
        <dbReference type="EC" id="1.11.1.24"/>
    </reaction>
</comment>
<accession>A0ABU9H8Y5</accession>
<evidence type="ECO:0000256" key="8">
    <source>
        <dbReference type="ARBA" id="ARBA00032824"/>
    </source>
</evidence>
<dbReference type="Proteomes" id="UP001366060">
    <property type="component" value="Unassembled WGS sequence"/>
</dbReference>
<feature type="domain" description="Thioredoxin" evidence="12">
    <location>
        <begin position="43"/>
        <end position="215"/>
    </location>
</feature>
<evidence type="ECO:0000256" key="9">
    <source>
        <dbReference type="ARBA" id="ARBA00038489"/>
    </source>
</evidence>
<evidence type="ECO:0000256" key="11">
    <source>
        <dbReference type="ARBA" id="ARBA00049091"/>
    </source>
</evidence>
<sequence>MTTLKQQTDAKIEAGRQANPDFMKGIDDVIAQAKAFKEGNNALKLGQAAPRFELPNQQGKSTSLSDLLAKGPVVVTFYRGSWCPYCNLQLRALQARLADIHDLGAELVAISPEVPDDSLSKNEISEMEFTVLSDQDAKVAAEFGVAWEVPEFVLEHMKVDRKLDIETINNGNANIMPIPATFVLNQAGEVTWRFVDVDYRTRSEPSDIIDALQKL</sequence>
<dbReference type="InterPro" id="IPR013766">
    <property type="entry name" value="Thioredoxin_domain"/>
</dbReference>
<dbReference type="SUPFAM" id="SSF52833">
    <property type="entry name" value="Thioredoxin-like"/>
    <property type="match status" value="1"/>
</dbReference>
<keyword evidence="3" id="KW-0575">Peroxidase</keyword>
<protein>
    <recommendedName>
        <fullName evidence="2">thioredoxin-dependent peroxiredoxin</fullName>
        <ecNumber evidence="2">1.11.1.24</ecNumber>
    </recommendedName>
    <alternativeName>
        <fullName evidence="8">Thioredoxin peroxidase</fullName>
    </alternativeName>
    <alternativeName>
        <fullName evidence="10">Thioredoxin-dependent peroxiredoxin Bcp</fullName>
    </alternativeName>
</protein>
<dbReference type="RefSeq" id="WP_341627002.1">
    <property type="nucleotide sequence ID" value="NZ_JBAKBA010000006.1"/>
</dbReference>
<comment type="caution">
    <text evidence="13">The sequence shown here is derived from an EMBL/GenBank/DDBJ whole genome shotgun (WGS) entry which is preliminary data.</text>
</comment>
<name>A0ABU9H8Y5_9GAMM</name>
<evidence type="ECO:0000256" key="10">
    <source>
        <dbReference type="ARBA" id="ARBA00042639"/>
    </source>
</evidence>
<evidence type="ECO:0000256" key="7">
    <source>
        <dbReference type="ARBA" id="ARBA00023284"/>
    </source>
</evidence>
<comment type="similarity">
    <text evidence="9">Belongs to the peroxiredoxin family. BCP/PrxQ subfamily.</text>
</comment>
<reference evidence="13 14" key="1">
    <citation type="submission" date="2024-02" db="EMBL/GenBank/DDBJ databases">
        <title>Bacteria isolated from the canopy kelp, Nereocystis luetkeana.</title>
        <authorList>
            <person name="Pfister C.A."/>
            <person name="Younker I.T."/>
            <person name="Light S.H."/>
        </authorList>
    </citation>
    <scope>NUCLEOTIDE SEQUENCE [LARGE SCALE GENOMIC DNA]</scope>
    <source>
        <strain evidence="13 14">TI.2.07</strain>
    </source>
</reference>
<evidence type="ECO:0000256" key="5">
    <source>
        <dbReference type="ARBA" id="ARBA00023002"/>
    </source>
</evidence>